<dbReference type="HOGENOM" id="CLU_1702362_0_0_7"/>
<dbReference type="EMBL" id="CP001279">
    <property type="protein sequence ID" value="ACM92149.1"/>
    <property type="molecule type" value="Genomic_DNA"/>
</dbReference>
<proteinExistence type="predicted"/>
<evidence type="ECO:0000313" key="2">
    <source>
        <dbReference type="Proteomes" id="UP000000448"/>
    </source>
</evidence>
<gene>
    <name evidence="1" type="ordered locus">NAMH_1078</name>
</gene>
<name>B9LA19_NAUPA</name>
<reference evidence="1 2" key="1">
    <citation type="journal article" date="2009" name="PLoS Genet.">
        <title>Adaptations to submarine hydrothermal environments exemplified by the genome of Nautilia profundicola.</title>
        <authorList>
            <person name="Campbell B.J."/>
            <person name="Smith J.L."/>
            <person name="Hanson T.E."/>
            <person name="Klotz M.G."/>
            <person name="Stein L.Y."/>
            <person name="Lee C.K."/>
            <person name="Wu D."/>
            <person name="Robinson J.M."/>
            <person name="Khouri H.M."/>
            <person name="Eisen J.A."/>
            <person name="Cary S.C."/>
        </authorList>
    </citation>
    <scope>NUCLEOTIDE SEQUENCE [LARGE SCALE GENOMIC DNA]</scope>
    <source>
        <strain evidence="2">ATCC BAA-1463 / DSM 18972 / AmH</strain>
    </source>
</reference>
<organism evidence="1 2">
    <name type="scientific">Nautilia profundicola (strain ATCC BAA-1463 / DSM 18972 / AmH)</name>
    <dbReference type="NCBI Taxonomy" id="598659"/>
    <lineage>
        <taxon>Bacteria</taxon>
        <taxon>Pseudomonadati</taxon>
        <taxon>Campylobacterota</taxon>
        <taxon>Epsilonproteobacteria</taxon>
        <taxon>Nautiliales</taxon>
        <taxon>Nautiliaceae</taxon>
        <taxon>Nautilia</taxon>
    </lineage>
</organism>
<protein>
    <submittedName>
        <fullName evidence="1">Uncharacterized protein</fullName>
    </submittedName>
</protein>
<dbReference type="AlphaFoldDB" id="B9LA19"/>
<dbReference type="Proteomes" id="UP000000448">
    <property type="component" value="Chromosome"/>
</dbReference>
<evidence type="ECO:0000313" key="1">
    <source>
        <dbReference type="EMBL" id="ACM92149.1"/>
    </source>
</evidence>
<dbReference type="OrthoDB" id="9847666at2"/>
<accession>B9LA19</accession>
<dbReference type="STRING" id="598659.NAMH_1078"/>
<dbReference type="RefSeq" id="WP_012663521.1">
    <property type="nucleotide sequence ID" value="NC_012115.1"/>
</dbReference>
<keyword evidence="2" id="KW-1185">Reference proteome</keyword>
<dbReference type="KEGG" id="nam:NAMH_1078"/>
<sequence>MLDKLKNDIFSEIALYFLFHSYDKKSLEEFLKEYNLQDLVKYYDEINSLELSEEELMKYFDGNYEKISRELALFFAPFLPEDFVINKDLEKLRLQLVSVYGDEISDAIIKALEILSMLSFPKDLKEKEYLLKEVFKIMLLLSKIMKLLKGEDES</sequence>